<proteinExistence type="predicted"/>
<reference evidence="1 2" key="1">
    <citation type="submission" date="2021-06" db="EMBL/GenBank/DDBJ databases">
        <authorList>
            <person name="Palmer J.M."/>
        </authorList>
    </citation>
    <scope>NUCLEOTIDE SEQUENCE [LARGE SCALE GENOMIC DNA]</scope>
    <source>
        <strain evidence="2">if_2019</strain>
        <tissue evidence="1">Muscle</tissue>
    </source>
</reference>
<gene>
    <name evidence="1" type="ORF">ILYODFUR_037368</name>
</gene>
<feature type="non-terminal residue" evidence="1">
    <location>
        <position position="62"/>
    </location>
</feature>
<comment type="caution">
    <text evidence="1">The sequence shown here is derived from an EMBL/GenBank/DDBJ whole genome shotgun (WGS) entry which is preliminary data.</text>
</comment>
<dbReference type="EMBL" id="JAHRIQ010100884">
    <property type="protein sequence ID" value="MEQ2253908.1"/>
    <property type="molecule type" value="Genomic_DNA"/>
</dbReference>
<accession>A0ABV0V9B5</accession>
<sequence length="62" mass="6895">MSPRLEIDNARLEAAAKQQSSKIEALQKGAQETAMVRGHLEDLVTNLQSSKMTLEDQLNKEV</sequence>
<keyword evidence="2" id="KW-1185">Reference proteome</keyword>
<evidence type="ECO:0000313" key="2">
    <source>
        <dbReference type="Proteomes" id="UP001482620"/>
    </source>
</evidence>
<organism evidence="1 2">
    <name type="scientific">Ilyodon furcidens</name>
    <name type="common">goldbreast splitfin</name>
    <dbReference type="NCBI Taxonomy" id="33524"/>
    <lineage>
        <taxon>Eukaryota</taxon>
        <taxon>Metazoa</taxon>
        <taxon>Chordata</taxon>
        <taxon>Craniata</taxon>
        <taxon>Vertebrata</taxon>
        <taxon>Euteleostomi</taxon>
        <taxon>Actinopterygii</taxon>
        <taxon>Neopterygii</taxon>
        <taxon>Teleostei</taxon>
        <taxon>Neoteleostei</taxon>
        <taxon>Acanthomorphata</taxon>
        <taxon>Ovalentaria</taxon>
        <taxon>Atherinomorphae</taxon>
        <taxon>Cyprinodontiformes</taxon>
        <taxon>Goodeidae</taxon>
        <taxon>Ilyodon</taxon>
    </lineage>
</organism>
<protein>
    <submittedName>
        <fullName evidence="1">Uncharacterized protein</fullName>
    </submittedName>
</protein>
<evidence type="ECO:0000313" key="1">
    <source>
        <dbReference type="EMBL" id="MEQ2253908.1"/>
    </source>
</evidence>
<dbReference type="Proteomes" id="UP001482620">
    <property type="component" value="Unassembled WGS sequence"/>
</dbReference>
<name>A0ABV0V9B5_9TELE</name>